<keyword evidence="5 6" id="KW-0472">Membrane</keyword>
<protein>
    <recommendedName>
        <fullName evidence="7">Major facilitator superfamily (MFS) profile domain-containing protein</fullName>
    </recommendedName>
</protein>
<comment type="subcellular location">
    <subcellularLocation>
        <location evidence="1">Endomembrane system</location>
        <topology evidence="1">Multi-pass membrane protein</topology>
    </subcellularLocation>
</comment>
<proteinExistence type="predicted"/>
<feature type="transmembrane region" description="Helical" evidence="6">
    <location>
        <begin position="366"/>
        <end position="386"/>
    </location>
</feature>
<dbReference type="GO" id="GO:0000329">
    <property type="term" value="C:fungal-type vacuole membrane"/>
    <property type="evidence" value="ECO:0007669"/>
    <property type="project" value="TreeGrafter"/>
</dbReference>
<dbReference type="GO" id="GO:0015174">
    <property type="term" value="F:basic amino acid transmembrane transporter activity"/>
    <property type="evidence" value="ECO:0007669"/>
    <property type="project" value="TreeGrafter"/>
</dbReference>
<name>A0A0C3B863_SERVB</name>
<evidence type="ECO:0000256" key="1">
    <source>
        <dbReference type="ARBA" id="ARBA00004127"/>
    </source>
</evidence>
<dbReference type="SUPFAM" id="SSF103473">
    <property type="entry name" value="MFS general substrate transporter"/>
    <property type="match status" value="1"/>
</dbReference>
<dbReference type="Gene3D" id="1.20.1250.20">
    <property type="entry name" value="MFS general substrate transporter like domains"/>
    <property type="match status" value="1"/>
</dbReference>
<feature type="transmembrane region" description="Helical" evidence="6">
    <location>
        <begin position="74"/>
        <end position="93"/>
    </location>
</feature>
<evidence type="ECO:0000256" key="4">
    <source>
        <dbReference type="ARBA" id="ARBA00022989"/>
    </source>
</evidence>
<feature type="transmembrane region" description="Helical" evidence="6">
    <location>
        <begin position="37"/>
        <end position="62"/>
    </location>
</feature>
<keyword evidence="3 6" id="KW-0812">Transmembrane</keyword>
<dbReference type="STRING" id="933852.A0A0C3B863"/>
<feature type="transmembrane region" description="Helical" evidence="6">
    <location>
        <begin position="264"/>
        <end position="282"/>
    </location>
</feature>
<dbReference type="Pfam" id="PF07690">
    <property type="entry name" value="MFS_1"/>
    <property type="match status" value="1"/>
</dbReference>
<feature type="transmembrane region" description="Helical" evidence="6">
    <location>
        <begin position="339"/>
        <end position="359"/>
    </location>
</feature>
<organism evidence="8 9">
    <name type="scientific">Serendipita vermifera MAFF 305830</name>
    <dbReference type="NCBI Taxonomy" id="933852"/>
    <lineage>
        <taxon>Eukaryota</taxon>
        <taxon>Fungi</taxon>
        <taxon>Dikarya</taxon>
        <taxon>Basidiomycota</taxon>
        <taxon>Agaricomycotina</taxon>
        <taxon>Agaricomycetes</taxon>
        <taxon>Sebacinales</taxon>
        <taxon>Serendipitaceae</taxon>
        <taxon>Serendipita</taxon>
    </lineage>
</organism>
<sequence>MSDAAERQPLLAPTTSQSLLVPTLPPQNPNQVSGAKLYWILAAVWTAVFLGALDGTIVATLQQPIGDYFQQSHIASYLGTSYLLSICCFTPLYGRLSDILGRKGAMLLALTLFTTGTLLSGIAPSMKALIAAQAIAGMGGGGVMTVSSIVVTDLIPLRNRGLMQGAANVLFGAGAGLGGPLGGYISDNFGWRSAFLVQVPFLVVSAILVTIHVNIVLPKAPLTLIQKFKKIDWLGSLTLVLFVSSLLAGFSLKATEDLAWGDVRVWGPLSFSGLALSSFIFVEAKISPEPVMPMRLLLSRTPLAASLTYFFGSVVSFSTLYNVPLYFMAVRLQTASQAGLHLVPNSIALSIGSVGAGWIMRKTGKYWLLTVASTCLSLFGSILIAFWDRKRTSEGEFWFDITFNGLGFASMLTSTLIGIIACVAREDMAVATGITYLFRTTGQVLGVSLSGTIFQAVLVAKLREMMPGPNSEETIKAIRHDAGLVRSLEGAQREAAVSSFAQALKVVFICQASLAVLTVVCALPIEERPLP</sequence>
<dbReference type="PROSITE" id="PS50850">
    <property type="entry name" value="MFS"/>
    <property type="match status" value="1"/>
</dbReference>
<feature type="transmembrane region" description="Helical" evidence="6">
    <location>
        <begin position="436"/>
        <end position="460"/>
    </location>
</feature>
<dbReference type="Proteomes" id="UP000054097">
    <property type="component" value="Unassembled WGS sequence"/>
</dbReference>
<feature type="transmembrane region" description="Helical" evidence="6">
    <location>
        <begin position="105"/>
        <end position="123"/>
    </location>
</feature>
<evidence type="ECO:0000313" key="8">
    <source>
        <dbReference type="EMBL" id="KIM27606.1"/>
    </source>
</evidence>
<dbReference type="PANTHER" id="PTHR23501">
    <property type="entry name" value="MAJOR FACILITATOR SUPERFAMILY"/>
    <property type="match status" value="1"/>
</dbReference>
<feature type="transmembrane region" description="Helical" evidence="6">
    <location>
        <begin position="303"/>
        <end position="327"/>
    </location>
</feature>
<feature type="transmembrane region" description="Helical" evidence="6">
    <location>
        <begin position="233"/>
        <end position="252"/>
    </location>
</feature>
<dbReference type="OrthoDB" id="3437016at2759"/>
<feature type="domain" description="Major facilitator superfamily (MFS) profile" evidence="7">
    <location>
        <begin position="40"/>
        <end position="530"/>
    </location>
</feature>
<dbReference type="Gene3D" id="1.20.1720.10">
    <property type="entry name" value="Multidrug resistance protein D"/>
    <property type="match status" value="1"/>
</dbReference>
<dbReference type="HOGENOM" id="CLU_000960_22_3_1"/>
<dbReference type="InterPro" id="IPR020846">
    <property type="entry name" value="MFS_dom"/>
</dbReference>
<dbReference type="GO" id="GO:0012505">
    <property type="term" value="C:endomembrane system"/>
    <property type="evidence" value="ECO:0007669"/>
    <property type="project" value="UniProtKB-SubCell"/>
</dbReference>
<dbReference type="InterPro" id="IPR036259">
    <property type="entry name" value="MFS_trans_sf"/>
</dbReference>
<evidence type="ECO:0000256" key="5">
    <source>
        <dbReference type="ARBA" id="ARBA00023136"/>
    </source>
</evidence>
<feature type="transmembrane region" description="Helical" evidence="6">
    <location>
        <begin position="191"/>
        <end position="213"/>
    </location>
</feature>
<reference evidence="8 9" key="1">
    <citation type="submission" date="2014-04" db="EMBL/GenBank/DDBJ databases">
        <authorList>
            <consortium name="DOE Joint Genome Institute"/>
            <person name="Kuo A."/>
            <person name="Zuccaro A."/>
            <person name="Kohler A."/>
            <person name="Nagy L.G."/>
            <person name="Floudas D."/>
            <person name="Copeland A."/>
            <person name="Barry K.W."/>
            <person name="Cichocki N."/>
            <person name="Veneault-Fourrey C."/>
            <person name="LaButti K."/>
            <person name="Lindquist E.A."/>
            <person name="Lipzen A."/>
            <person name="Lundell T."/>
            <person name="Morin E."/>
            <person name="Murat C."/>
            <person name="Sun H."/>
            <person name="Tunlid A."/>
            <person name="Henrissat B."/>
            <person name="Grigoriev I.V."/>
            <person name="Hibbett D.S."/>
            <person name="Martin F."/>
            <person name="Nordberg H.P."/>
            <person name="Cantor M.N."/>
            <person name="Hua S.X."/>
        </authorList>
    </citation>
    <scope>NUCLEOTIDE SEQUENCE [LARGE SCALE GENOMIC DNA]</scope>
    <source>
        <strain evidence="8 9">MAFF 305830</strain>
    </source>
</reference>
<feature type="transmembrane region" description="Helical" evidence="6">
    <location>
        <begin position="406"/>
        <end position="424"/>
    </location>
</feature>
<dbReference type="GO" id="GO:0005886">
    <property type="term" value="C:plasma membrane"/>
    <property type="evidence" value="ECO:0007669"/>
    <property type="project" value="TreeGrafter"/>
</dbReference>
<evidence type="ECO:0000313" key="9">
    <source>
        <dbReference type="Proteomes" id="UP000054097"/>
    </source>
</evidence>
<evidence type="ECO:0000256" key="3">
    <source>
        <dbReference type="ARBA" id="ARBA00022692"/>
    </source>
</evidence>
<evidence type="ECO:0000256" key="6">
    <source>
        <dbReference type="SAM" id="Phobius"/>
    </source>
</evidence>
<feature type="transmembrane region" description="Helical" evidence="6">
    <location>
        <begin position="167"/>
        <end position="185"/>
    </location>
</feature>
<keyword evidence="9" id="KW-1185">Reference proteome</keyword>
<accession>A0A0C3B863</accession>
<gene>
    <name evidence="8" type="ORF">M408DRAFT_71122</name>
</gene>
<dbReference type="AlphaFoldDB" id="A0A0C3B863"/>
<evidence type="ECO:0000256" key="2">
    <source>
        <dbReference type="ARBA" id="ARBA00022448"/>
    </source>
</evidence>
<dbReference type="InterPro" id="IPR011701">
    <property type="entry name" value="MFS"/>
</dbReference>
<reference evidence="9" key="2">
    <citation type="submission" date="2015-01" db="EMBL/GenBank/DDBJ databases">
        <title>Evolutionary Origins and Diversification of the Mycorrhizal Mutualists.</title>
        <authorList>
            <consortium name="DOE Joint Genome Institute"/>
            <consortium name="Mycorrhizal Genomics Consortium"/>
            <person name="Kohler A."/>
            <person name="Kuo A."/>
            <person name="Nagy L.G."/>
            <person name="Floudas D."/>
            <person name="Copeland A."/>
            <person name="Barry K.W."/>
            <person name="Cichocki N."/>
            <person name="Veneault-Fourrey C."/>
            <person name="LaButti K."/>
            <person name="Lindquist E.A."/>
            <person name="Lipzen A."/>
            <person name="Lundell T."/>
            <person name="Morin E."/>
            <person name="Murat C."/>
            <person name="Riley R."/>
            <person name="Ohm R."/>
            <person name="Sun H."/>
            <person name="Tunlid A."/>
            <person name="Henrissat B."/>
            <person name="Grigoriev I.V."/>
            <person name="Hibbett D.S."/>
            <person name="Martin F."/>
        </authorList>
    </citation>
    <scope>NUCLEOTIDE SEQUENCE [LARGE SCALE GENOMIC DNA]</scope>
    <source>
        <strain evidence="9">MAFF 305830</strain>
    </source>
</reference>
<dbReference type="PANTHER" id="PTHR23501:SF191">
    <property type="entry name" value="VACUOLAR BASIC AMINO ACID TRANSPORTER 4"/>
    <property type="match status" value="1"/>
</dbReference>
<dbReference type="EMBL" id="KN824298">
    <property type="protein sequence ID" value="KIM27606.1"/>
    <property type="molecule type" value="Genomic_DNA"/>
</dbReference>
<keyword evidence="2" id="KW-0813">Transport</keyword>
<evidence type="ECO:0000259" key="7">
    <source>
        <dbReference type="PROSITE" id="PS50850"/>
    </source>
</evidence>
<keyword evidence="4 6" id="KW-1133">Transmembrane helix</keyword>
<feature type="transmembrane region" description="Helical" evidence="6">
    <location>
        <begin position="129"/>
        <end position="155"/>
    </location>
</feature>